<organism evidence="2">
    <name type="scientific">hydrocarbon metagenome</name>
    <dbReference type="NCBI Taxonomy" id="938273"/>
    <lineage>
        <taxon>unclassified sequences</taxon>
        <taxon>metagenomes</taxon>
        <taxon>ecological metagenomes</taxon>
    </lineage>
</organism>
<sequence length="49" mass="5608">MGCTPDSSSQSFLFQFRFFWVLCGFVVALRSAGCKPTDGTTEEQRHREF</sequence>
<dbReference type="EMBL" id="LNQE01001374">
    <property type="protein sequence ID" value="KUG18590.1"/>
    <property type="molecule type" value="Genomic_DNA"/>
</dbReference>
<evidence type="ECO:0000256" key="1">
    <source>
        <dbReference type="SAM" id="Phobius"/>
    </source>
</evidence>
<accession>A0A0W8FCW8</accession>
<evidence type="ECO:0000313" key="2">
    <source>
        <dbReference type="EMBL" id="KUG18590.1"/>
    </source>
</evidence>
<comment type="caution">
    <text evidence="2">The sequence shown here is derived from an EMBL/GenBank/DDBJ whole genome shotgun (WGS) entry which is preliminary data.</text>
</comment>
<keyword evidence="1" id="KW-0472">Membrane</keyword>
<keyword evidence="1" id="KW-1133">Transmembrane helix</keyword>
<dbReference type="AlphaFoldDB" id="A0A0W8FCW8"/>
<name>A0A0W8FCW8_9ZZZZ</name>
<proteinExistence type="predicted"/>
<gene>
    <name evidence="2" type="ORF">ASZ90_011720</name>
</gene>
<reference evidence="2" key="1">
    <citation type="journal article" date="2015" name="Proc. Natl. Acad. Sci. U.S.A.">
        <title>Networks of energetic and metabolic interactions define dynamics in microbial communities.</title>
        <authorList>
            <person name="Embree M."/>
            <person name="Liu J.K."/>
            <person name="Al-Bassam M.M."/>
            <person name="Zengler K."/>
        </authorList>
    </citation>
    <scope>NUCLEOTIDE SEQUENCE</scope>
</reference>
<keyword evidence="1" id="KW-0812">Transmembrane</keyword>
<feature type="transmembrane region" description="Helical" evidence="1">
    <location>
        <begin position="12"/>
        <end position="29"/>
    </location>
</feature>
<protein>
    <submittedName>
        <fullName evidence="2">Uncharacterized protein</fullName>
    </submittedName>
</protein>